<keyword evidence="1" id="KW-0238">DNA-binding</keyword>
<dbReference type="Gene3D" id="1.10.10.10">
    <property type="entry name" value="Winged helix-like DNA-binding domain superfamily/Winged helix DNA-binding domain"/>
    <property type="match status" value="1"/>
</dbReference>
<dbReference type="SUPFAM" id="SSF46785">
    <property type="entry name" value="Winged helix' DNA-binding domain"/>
    <property type="match status" value="1"/>
</dbReference>
<dbReference type="KEGG" id="scia:HUG15_16580"/>
<dbReference type="InterPro" id="IPR000835">
    <property type="entry name" value="HTH_MarR-typ"/>
</dbReference>
<dbReference type="GO" id="GO:0006950">
    <property type="term" value="P:response to stress"/>
    <property type="evidence" value="ECO:0007669"/>
    <property type="project" value="TreeGrafter"/>
</dbReference>
<keyword evidence="4" id="KW-1185">Reference proteome</keyword>
<sequence length="152" mass="17704">MYRNQEIFRYLILASQREGNRQLMKMLKGLDITPSQAEVLRLLQQEPFISLKDIGERLICETGSPSRLINTMVEKGLIISKVDNKDNRLRRYKLSSLGIEQAEKVNEVEKTIYQSLQKIYTEEEINTLNDLLFKYVSQTPLSGAFQKRGYIE</sequence>
<evidence type="ECO:0000313" key="3">
    <source>
        <dbReference type="EMBL" id="QQK77030.1"/>
    </source>
</evidence>
<name>A0A7T7CCL5_9BACI</name>
<dbReference type="PANTHER" id="PTHR33164">
    <property type="entry name" value="TRANSCRIPTIONAL REGULATOR, MARR FAMILY"/>
    <property type="match status" value="1"/>
</dbReference>
<reference evidence="3 4" key="1">
    <citation type="submission" date="2020-06" db="EMBL/GenBank/DDBJ databases">
        <title>Genomic analysis of Salicibibacter sp. NKC5-3.</title>
        <authorList>
            <person name="Oh Y.J."/>
        </authorList>
    </citation>
    <scope>NUCLEOTIDE SEQUENCE [LARGE SCALE GENOMIC DNA]</scope>
    <source>
        <strain evidence="3 4">NKC5-3</strain>
    </source>
</reference>
<dbReference type="AlphaFoldDB" id="A0A7T7CCL5"/>
<dbReference type="InterPro" id="IPR039422">
    <property type="entry name" value="MarR/SlyA-like"/>
</dbReference>
<accession>A0A7T7CCL5</accession>
<evidence type="ECO:0000313" key="4">
    <source>
        <dbReference type="Proteomes" id="UP000595823"/>
    </source>
</evidence>
<dbReference type="SMART" id="SM00347">
    <property type="entry name" value="HTH_MARR"/>
    <property type="match status" value="1"/>
</dbReference>
<feature type="domain" description="HTH marR-type" evidence="2">
    <location>
        <begin position="4"/>
        <end position="137"/>
    </location>
</feature>
<dbReference type="InterPro" id="IPR036388">
    <property type="entry name" value="WH-like_DNA-bd_sf"/>
</dbReference>
<protein>
    <submittedName>
        <fullName evidence="3">MarR family transcriptional regulator</fullName>
    </submittedName>
</protein>
<gene>
    <name evidence="3" type="ORF">HUG15_16580</name>
</gene>
<dbReference type="Pfam" id="PF01047">
    <property type="entry name" value="MarR"/>
    <property type="match status" value="1"/>
</dbReference>
<organism evidence="3 4">
    <name type="scientific">Salicibibacter cibarius</name>
    <dbReference type="NCBI Taxonomy" id="2743000"/>
    <lineage>
        <taxon>Bacteria</taxon>
        <taxon>Bacillati</taxon>
        <taxon>Bacillota</taxon>
        <taxon>Bacilli</taxon>
        <taxon>Bacillales</taxon>
        <taxon>Bacillaceae</taxon>
        <taxon>Salicibibacter</taxon>
    </lineage>
</organism>
<dbReference type="PANTHER" id="PTHR33164:SF43">
    <property type="entry name" value="HTH-TYPE TRANSCRIPTIONAL REPRESSOR YETL"/>
    <property type="match status" value="1"/>
</dbReference>
<evidence type="ECO:0000256" key="1">
    <source>
        <dbReference type="ARBA" id="ARBA00023125"/>
    </source>
</evidence>
<dbReference type="RefSeq" id="WP_200124155.1">
    <property type="nucleotide sequence ID" value="NZ_CP054705.1"/>
</dbReference>
<dbReference type="GO" id="GO:0003677">
    <property type="term" value="F:DNA binding"/>
    <property type="evidence" value="ECO:0007669"/>
    <property type="project" value="UniProtKB-KW"/>
</dbReference>
<proteinExistence type="predicted"/>
<evidence type="ECO:0000259" key="2">
    <source>
        <dbReference type="PROSITE" id="PS50995"/>
    </source>
</evidence>
<dbReference type="Proteomes" id="UP000595823">
    <property type="component" value="Chromosome"/>
</dbReference>
<dbReference type="GO" id="GO:0003700">
    <property type="term" value="F:DNA-binding transcription factor activity"/>
    <property type="evidence" value="ECO:0007669"/>
    <property type="project" value="InterPro"/>
</dbReference>
<dbReference type="PROSITE" id="PS50995">
    <property type="entry name" value="HTH_MARR_2"/>
    <property type="match status" value="1"/>
</dbReference>
<dbReference type="EMBL" id="CP054705">
    <property type="protein sequence ID" value="QQK77030.1"/>
    <property type="molecule type" value="Genomic_DNA"/>
</dbReference>
<dbReference type="InterPro" id="IPR036390">
    <property type="entry name" value="WH_DNA-bd_sf"/>
</dbReference>